<feature type="region of interest" description="Disordered" evidence="1">
    <location>
        <begin position="405"/>
        <end position="441"/>
    </location>
</feature>
<organism evidence="3 4">
    <name type="scientific">Immersiella caudata</name>
    <dbReference type="NCBI Taxonomy" id="314043"/>
    <lineage>
        <taxon>Eukaryota</taxon>
        <taxon>Fungi</taxon>
        <taxon>Dikarya</taxon>
        <taxon>Ascomycota</taxon>
        <taxon>Pezizomycotina</taxon>
        <taxon>Sordariomycetes</taxon>
        <taxon>Sordariomycetidae</taxon>
        <taxon>Sordariales</taxon>
        <taxon>Lasiosphaeriaceae</taxon>
        <taxon>Immersiella</taxon>
    </lineage>
</organism>
<evidence type="ECO:0000259" key="2">
    <source>
        <dbReference type="Pfam" id="PF00582"/>
    </source>
</evidence>
<dbReference type="PANTHER" id="PTHR46100">
    <property type="entry name" value="IMP2'P"/>
    <property type="match status" value="1"/>
</dbReference>
<feature type="region of interest" description="Disordered" evidence="1">
    <location>
        <begin position="584"/>
        <end position="612"/>
    </location>
</feature>
<dbReference type="Pfam" id="PF00582">
    <property type="entry name" value="Usp"/>
    <property type="match status" value="1"/>
</dbReference>
<dbReference type="EMBL" id="JAULSU010000005">
    <property type="protein sequence ID" value="KAK0617069.1"/>
    <property type="molecule type" value="Genomic_DNA"/>
</dbReference>
<feature type="region of interest" description="Disordered" evidence="1">
    <location>
        <begin position="18"/>
        <end position="255"/>
    </location>
</feature>
<protein>
    <submittedName>
        <fullName evidence="3">Universal stress protein</fullName>
    </submittedName>
</protein>
<dbReference type="Proteomes" id="UP001175000">
    <property type="component" value="Unassembled WGS sequence"/>
</dbReference>
<sequence length="732" mass="79001">MASKQAMSMEAMLDEERREVLALLEGTQQRPKPPSSIDGRSASPYASPRSPVRSMLDIGDDIPSLVLPPDSPSSPGTKPLPPRLAPVRSMLDVDSPPPATTPIRSMLDVGDSPPHSAAKKVFSSPSSPIESSSRHSSASHGTHPRSMSDAASRPADFGPRSSASRLDPTSNYQFGDILTNNTGNAKPKRVTQGGKRSSMAEVMRGNDVSNLMLPGDRGRHYSTGGNSLRLNDKSRSPHNRGLRSNSPGNLLHGRQMSPGARAILNDPLDIDYHNAYRRLSDAALARSGGSLSELGRRKRSDDAAGSGRLTKDYLSPDGDLLVEDSSEDNASSSEDEGERGRKTARSFGKANQKGASGGSNSPETTRTARSLLAAAEEERLHVAAQQPTYQYRSLLDEPEIKVTAPPGERAKQSKSGIHPATSFDLPPHSGTHTPVDSDTEADLTDIRRAQKLSFSMSQIIDTPESHRTIQIITRGEYSKLVQEAEDEHKRPRKYLVATDLSDESTHALEWAIGTVLRDGDTLLAIYCVDEETGIVPADGESGVLDQHKAMKDQAAAISVVANSKTPVTPGGSALPLHVRPSPLSHVSISDRGSGPNPSPAPSSRERSKATEERFRAVHDIADRVTRLLRKTRLQVKAIVEVLHCKNPKHLITEVIDLVNPTLVILGSRGRSALKGVILGSFSNYLVTKSSVPVMVARKRLRKQTKYKRLPATHQVNNINNPAARSLANAKID</sequence>
<keyword evidence="4" id="KW-1185">Reference proteome</keyword>
<dbReference type="Gene3D" id="3.40.50.620">
    <property type="entry name" value="HUPs"/>
    <property type="match status" value="1"/>
</dbReference>
<feature type="compositionally biased region" description="Polar residues" evidence="1">
    <location>
        <begin position="161"/>
        <end position="184"/>
    </location>
</feature>
<dbReference type="AlphaFoldDB" id="A0AA39WKI5"/>
<feature type="compositionally biased region" description="Acidic residues" evidence="1">
    <location>
        <begin position="320"/>
        <end position="337"/>
    </location>
</feature>
<feature type="compositionally biased region" description="Low complexity" evidence="1">
    <location>
        <begin position="40"/>
        <end position="54"/>
    </location>
</feature>
<dbReference type="SUPFAM" id="SSF52402">
    <property type="entry name" value="Adenine nucleotide alpha hydrolases-like"/>
    <property type="match status" value="1"/>
</dbReference>
<evidence type="ECO:0000313" key="3">
    <source>
        <dbReference type="EMBL" id="KAK0617069.1"/>
    </source>
</evidence>
<name>A0AA39WKI5_9PEZI</name>
<reference evidence="3" key="1">
    <citation type="submission" date="2023-06" db="EMBL/GenBank/DDBJ databases">
        <title>Genome-scale phylogeny and comparative genomics of the fungal order Sordariales.</title>
        <authorList>
            <consortium name="Lawrence Berkeley National Laboratory"/>
            <person name="Hensen N."/>
            <person name="Bonometti L."/>
            <person name="Westerberg I."/>
            <person name="Brannstrom I.O."/>
            <person name="Guillou S."/>
            <person name="Cros-Aarteil S."/>
            <person name="Calhoun S."/>
            <person name="Haridas S."/>
            <person name="Kuo A."/>
            <person name="Mondo S."/>
            <person name="Pangilinan J."/>
            <person name="Riley R."/>
            <person name="Labutti K."/>
            <person name="Andreopoulos B."/>
            <person name="Lipzen A."/>
            <person name="Chen C."/>
            <person name="Yanf M."/>
            <person name="Daum C."/>
            <person name="Ng V."/>
            <person name="Clum A."/>
            <person name="Steindorff A."/>
            <person name="Ohm R."/>
            <person name="Martin F."/>
            <person name="Silar P."/>
            <person name="Natvig D."/>
            <person name="Lalanne C."/>
            <person name="Gautier V."/>
            <person name="Ament-Velasquez S.L."/>
            <person name="Kruys A."/>
            <person name="Hutchinson M.I."/>
            <person name="Powell A.J."/>
            <person name="Barry K."/>
            <person name="Miller A.N."/>
            <person name="Grigoriev I.V."/>
            <person name="Debuchy R."/>
            <person name="Gladieux P."/>
            <person name="Thoren M.H."/>
            <person name="Johannesson H."/>
        </authorList>
    </citation>
    <scope>NUCLEOTIDE SEQUENCE</scope>
    <source>
        <strain evidence="3">CBS 606.72</strain>
    </source>
</reference>
<evidence type="ECO:0000313" key="4">
    <source>
        <dbReference type="Proteomes" id="UP001175000"/>
    </source>
</evidence>
<accession>A0AA39WKI5</accession>
<dbReference type="CDD" id="cd23659">
    <property type="entry name" value="USP_At3g01520-like"/>
    <property type="match status" value="1"/>
</dbReference>
<feature type="region of interest" description="Disordered" evidence="1">
    <location>
        <begin position="286"/>
        <end position="367"/>
    </location>
</feature>
<proteinExistence type="predicted"/>
<dbReference type="PANTHER" id="PTHR46100:SF4">
    <property type="entry name" value="USPA DOMAIN-CONTAINING PROTEIN"/>
    <property type="match status" value="1"/>
</dbReference>
<comment type="caution">
    <text evidence="3">The sequence shown here is derived from an EMBL/GenBank/DDBJ whole genome shotgun (WGS) entry which is preliminary data.</text>
</comment>
<evidence type="ECO:0000256" key="1">
    <source>
        <dbReference type="SAM" id="MobiDB-lite"/>
    </source>
</evidence>
<dbReference type="InterPro" id="IPR014729">
    <property type="entry name" value="Rossmann-like_a/b/a_fold"/>
</dbReference>
<feature type="compositionally biased region" description="Low complexity" evidence="1">
    <location>
        <begin position="123"/>
        <end position="139"/>
    </location>
</feature>
<dbReference type="InterPro" id="IPR006015">
    <property type="entry name" value="Universal_stress_UspA"/>
</dbReference>
<dbReference type="InterPro" id="IPR006016">
    <property type="entry name" value="UspA"/>
</dbReference>
<feature type="domain" description="UspA" evidence="2">
    <location>
        <begin position="492"/>
        <end position="697"/>
    </location>
</feature>
<feature type="compositionally biased region" description="Basic and acidic residues" evidence="1">
    <location>
        <begin position="603"/>
        <end position="612"/>
    </location>
</feature>
<gene>
    <name evidence="3" type="ORF">B0T14DRAFT_434655</name>
</gene>
<dbReference type="PRINTS" id="PR01438">
    <property type="entry name" value="UNVRSLSTRESS"/>
</dbReference>